<feature type="domain" description="PDZ" evidence="3">
    <location>
        <begin position="4"/>
        <end position="85"/>
    </location>
</feature>
<dbReference type="InParanoid" id="E9GNK1"/>
<organism evidence="4 5">
    <name type="scientific">Daphnia pulex</name>
    <name type="common">Water flea</name>
    <dbReference type="NCBI Taxonomy" id="6669"/>
    <lineage>
        <taxon>Eukaryota</taxon>
        <taxon>Metazoa</taxon>
        <taxon>Ecdysozoa</taxon>
        <taxon>Arthropoda</taxon>
        <taxon>Crustacea</taxon>
        <taxon>Branchiopoda</taxon>
        <taxon>Diplostraca</taxon>
        <taxon>Cladocera</taxon>
        <taxon>Anomopoda</taxon>
        <taxon>Daphniidae</taxon>
        <taxon>Daphnia</taxon>
    </lineage>
</organism>
<dbReference type="PANTHER" id="PTHR23119:SF51">
    <property type="entry name" value="DISKS LARGE 1 TUMOR SUPPRESSOR PROTEIN"/>
    <property type="match status" value="1"/>
</dbReference>
<accession>E9GNK1</accession>
<keyword evidence="2" id="KW-0472">Membrane</keyword>
<evidence type="ECO:0000313" key="5">
    <source>
        <dbReference type="Proteomes" id="UP000000305"/>
    </source>
</evidence>
<dbReference type="PhylomeDB" id="E9GNK1"/>
<dbReference type="eggNOG" id="KOG0708">
    <property type="taxonomic scope" value="Eukaryota"/>
</dbReference>
<evidence type="ECO:0000256" key="1">
    <source>
        <dbReference type="ARBA" id="ARBA00004370"/>
    </source>
</evidence>
<dbReference type="PANTHER" id="PTHR23119">
    <property type="entry name" value="DISCS LARGE"/>
    <property type="match status" value="1"/>
</dbReference>
<dbReference type="SUPFAM" id="SSF50156">
    <property type="entry name" value="PDZ domain-like"/>
    <property type="match status" value="1"/>
</dbReference>
<dbReference type="Pfam" id="PF00595">
    <property type="entry name" value="PDZ"/>
    <property type="match status" value="1"/>
</dbReference>
<dbReference type="InterPro" id="IPR001478">
    <property type="entry name" value="PDZ"/>
</dbReference>
<dbReference type="InterPro" id="IPR050614">
    <property type="entry name" value="Synaptic_Scaffolding_LAP-MAGUK"/>
</dbReference>
<dbReference type="EMBL" id="GL732555">
    <property type="protein sequence ID" value="EFX78949.1"/>
    <property type="molecule type" value="Genomic_DNA"/>
</dbReference>
<comment type="subcellular location">
    <subcellularLocation>
        <location evidence="1">Membrane</location>
    </subcellularLocation>
</comment>
<feature type="non-terminal residue" evidence="4">
    <location>
        <position position="85"/>
    </location>
</feature>
<keyword evidence="5" id="KW-1185">Reference proteome</keyword>
<dbReference type="OrthoDB" id="78824at2759"/>
<dbReference type="Gene3D" id="2.30.42.10">
    <property type="match status" value="1"/>
</dbReference>
<dbReference type="GO" id="GO:0016020">
    <property type="term" value="C:membrane"/>
    <property type="evidence" value="ECO:0007669"/>
    <property type="project" value="UniProtKB-SubCell"/>
</dbReference>
<dbReference type="InterPro" id="IPR036034">
    <property type="entry name" value="PDZ_sf"/>
</dbReference>
<gene>
    <name evidence="4" type="ORF">DAPPUDRAFT_28821</name>
</gene>
<dbReference type="KEGG" id="dpx:DAPPUDRAFT_28821"/>
<dbReference type="OMA" id="HICEDPA"/>
<evidence type="ECO:0000313" key="4">
    <source>
        <dbReference type="EMBL" id="EFX78949.1"/>
    </source>
</evidence>
<sequence>DYEEIIIERGSSGLGFIISGGPDKQHICEDPAIILTKIILDGAAAIVARMKINDVILKVNDVSVVNVTYSAAVEALKRAGNLVRL</sequence>
<dbReference type="HOGENOM" id="CLU_149433_1_1_1"/>
<evidence type="ECO:0000259" key="3">
    <source>
        <dbReference type="PROSITE" id="PS50106"/>
    </source>
</evidence>
<dbReference type="SMART" id="SM00228">
    <property type="entry name" value="PDZ"/>
    <property type="match status" value="1"/>
</dbReference>
<dbReference type="STRING" id="6669.E9GNK1"/>
<dbReference type="PROSITE" id="PS50106">
    <property type="entry name" value="PDZ"/>
    <property type="match status" value="1"/>
</dbReference>
<reference evidence="4 5" key="1">
    <citation type="journal article" date="2011" name="Science">
        <title>The ecoresponsive genome of Daphnia pulex.</title>
        <authorList>
            <person name="Colbourne J.K."/>
            <person name="Pfrender M.E."/>
            <person name="Gilbert D."/>
            <person name="Thomas W.K."/>
            <person name="Tucker A."/>
            <person name="Oakley T.H."/>
            <person name="Tokishita S."/>
            <person name="Aerts A."/>
            <person name="Arnold G.J."/>
            <person name="Basu M.K."/>
            <person name="Bauer D.J."/>
            <person name="Caceres C.E."/>
            <person name="Carmel L."/>
            <person name="Casola C."/>
            <person name="Choi J.H."/>
            <person name="Detter J.C."/>
            <person name="Dong Q."/>
            <person name="Dusheyko S."/>
            <person name="Eads B.D."/>
            <person name="Frohlich T."/>
            <person name="Geiler-Samerotte K.A."/>
            <person name="Gerlach D."/>
            <person name="Hatcher P."/>
            <person name="Jogdeo S."/>
            <person name="Krijgsveld J."/>
            <person name="Kriventseva E.V."/>
            <person name="Kultz D."/>
            <person name="Laforsch C."/>
            <person name="Lindquist E."/>
            <person name="Lopez J."/>
            <person name="Manak J.R."/>
            <person name="Muller J."/>
            <person name="Pangilinan J."/>
            <person name="Patwardhan R.P."/>
            <person name="Pitluck S."/>
            <person name="Pritham E.J."/>
            <person name="Rechtsteiner A."/>
            <person name="Rho M."/>
            <person name="Rogozin I.B."/>
            <person name="Sakarya O."/>
            <person name="Salamov A."/>
            <person name="Schaack S."/>
            <person name="Shapiro H."/>
            <person name="Shiga Y."/>
            <person name="Skalitzky C."/>
            <person name="Smith Z."/>
            <person name="Souvorov A."/>
            <person name="Sung W."/>
            <person name="Tang Z."/>
            <person name="Tsuchiya D."/>
            <person name="Tu H."/>
            <person name="Vos H."/>
            <person name="Wang M."/>
            <person name="Wolf Y.I."/>
            <person name="Yamagata H."/>
            <person name="Yamada T."/>
            <person name="Ye Y."/>
            <person name="Shaw J.R."/>
            <person name="Andrews J."/>
            <person name="Crease T.J."/>
            <person name="Tang H."/>
            <person name="Lucas S.M."/>
            <person name="Robertson H.M."/>
            <person name="Bork P."/>
            <person name="Koonin E.V."/>
            <person name="Zdobnov E.M."/>
            <person name="Grigoriev I.V."/>
            <person name="Lynch M."/>
            <person name="Boore J.L."/>
        </authorList>
    </citation>
    <scope>NUCLEOTIDE SEQUENCE [LARGE SCALE GENOMIC DNA]</scope>
</reference>
<dbReference type="AlphaFoldDB" id="E9GNK1"/>
<dbReference type="Proteomes" id="UP000000305">
    <property type="component" value="Unassembled WGS sequence"/>
</dbReference>
<proteinExistence type="predicted"/>
<feature type="non-terminal residue" evidence="4">
    <location>
        <position position="1"/>
    </location>
</feature>
<protein>
    <recommendedName>
        <fullName evidence="3">PDZ domain-containing protein</fullName>
    </recommendedName>
</protein>
<name>E9GNK1_DAPPU</name>
<evidence type="ECO:0000256" key="2">
    <source>
        <dbReference type="ARBA" id="ARBA00023136"/>
    </source>
</evidence>